<dbReference type="InterPro" id="IPR046030">
    <property type="entry name" value="DUF5988"/>
</dbReference>
<dbReference type="AlphaFoldDB" id="A0A7X6R1B7"/>
<evidence type="ECO:0000313" key="1">
    <source>
        <dbReference type="EMBL" id="NKY25088.1"/>
    </source>
</evidence>
<gene>
    <name evidence="1" type="ORF">HGB38_02415</name>
</gene>
<evidence type="ECO:0000313" key="2">
    <source>
        <dbReference type="Proteomes" id="UP000540698"/>
    </source>
</evidence>
<keyword evidence="2" id="KW-1185">Reference proteome</keyword>
<comment type="caution">
    <text evidence="1">The sequence shown here is derived from an EMBL/GenBank/DDBJ whole genome shotgun (WGS) entry which is preliminary data.</text>
</comment>
<dbReference type="EMBL" id="JAAXOS010000001">
    <property type="protein sequence ID" value="NKY25088.1"/>
    <property type="molecule type" value="Genomic_DNA"/>
</dbReference>
<dbReference type="Proteomes" id="UP000540698">
    <property type="component" value="Unassembled WGS sequence"/>
</dbReference>
<accession>A0A7X6R1B7</accession>
<dbReference type="RefSeq" id="WP_062967310.1">
    <property type="nucleotide sequence ID" value="NZ_JAAXOS010000001.1"/>
</dbReference>
<reference evidence="1 2" key="1">
    <citation type="submission" date="2020-04" db="EMBL/GenBank/DDBJ databases">
        <title>MicrobeNet Type strains.</title>
        <authorList>
            <person name="Nicholson A.C."/>
        </authorList>
    </citation>
    <scope>NUCLEOTIDE SEQUENCE [LARGE SCALE GENOMIC DNA]</scope>
    <source>
        <strain evidence="1 2">DSM 44956</strain>
    </source>
</reference>
<proteinExistence type="predicted"/>
<dbReference type="Pfam" id="PF19450">
    <property type="entry name" value="DUF5988"/>
    <property type="match status" value="1"/>
</dbReference>
<organism evidence="1 2">
    <name type="scientific">Nocardia gamkensis</name>
    <dbReference type="NCBI Taxonomy" id="352869"/>
    <lineage>
        <taxon>Bacteria</taxon>
        <taxon>Bacillati</taxon>
        <taxon>Actinomycetota</taxon>
        <taxon>Actinomycetes</taxon>
        <taxon>Mycobacteriales</taxon>
        <taxon>Nocardiaceae</taxon>
        <taxon>Nocardia</taxon>
    </lineage>
</organism>
<protein>
    <submittedName>
        <fullName evidence="1">Uncharacterized protein</fullName>
    </submittedName>
</protein>
<name>A0A7X6R1B7_9NOCA</name>
<sequence>MPQLNIYLEGGPDGLAEHALPLAPTAEIKIPYRGGYEHFIPTPRFRNTAIGRARVFEWTYRTISPKSS</sequence>